<feature type="non-terminal residue" evidence="1">
    <location>
        <position position="102"/>
    </location>
</feature>
<organism evidence="1 2">
    <name type="scientific">Acaulospora morrowiae</name>
    <dbReference type="NCBI Taxonomy" id="94023"/>
    <lineage>
        <taxon>Eukaryota</taxon>
        <taxon>Fungi</taxon>
        <taxon>Fungi incertae sedis</taxon>
        <taxon>Mucoromycota</taxon>
        <taxon>Glomeromycotina</taxon>
        <taxon>Glomeromycetes</taxon>
        <taxon>Diversisporales</taxon>
        <taxon>Acaulosporaceae</taxon>
        <taxon>Acaulospora</taxon>
    </lineage>
</organism>
<sequence>DELDLVTFITNGNREVPIIGTPTGYVKIYQECWSQEINQRPPIDKVVQDLKNVDLTEIVKLNNSIINEQVCLSEEKFNDYISKPMQSFISNKRNIDSINRDS</sequence>
<proteinExistence type="predicted"/>
<dbReference type="Proteomes" id="UP000789342">
    <property type="component" value="Unassembled WGS sequence"/>
</dbReference>
<comment type="caution">
    <text evidence="1">The sequence shown here is derived from an EMBL/GenBank/DDBJ whole genome shotgun (WGS) entry which is preliminary data.</text>
</comment>
<keyword evidence="2" id="KW-1185">Reference proteome</keyword>
<name>A0A9N9JAP4_9GLOM</name>
<accession>A0A9N9JAP4</accession>
<dbReference type="OrthoDB" id="2353542at2759"/>
<evidence type="ECO:0000313" key="2">
    <source>
        <dbReference type="Proteomes" id="UP000789342"/>
    </source>
</evidence>
<protein>
    <submittedName>
        <fullName evidence="1">11471_t:CDS:1</fullName>
    </submittedName>
</protein>
<dbReference type="AlphaFoldDB" id="A0A9N9JAP4"/>
<dbReference type="EMBL" id="CAJVPV010046933">
    <property type="protein sequence ID" value="CAG8771673.1"/>
    <property type="molecule type" value="Genomic_DNA"/>
</dbReference>
<feature type="non-terminal residue" evidence="1">
    <location>
        <position position="1"/>
    </location>
</feature>
<gene>
    <name evidence="1" type="ORF">AMORRO_LOCUS16630</name>
</gene>
<reference evidence="1" key="1">
    <citation type="submission" date="2021-06" db="EMBL/GenBank/DDBJ databases">
        <authorList>
            <person name="Kallberg Y."/>
            <person name="Tangrot J."/>
            <person name="Rosling A."/>
        </authorList>
    </citation>
    <scope>NUCLEOTIDE SEQUENCE</scope>
    <source>
        <strain evidence="1">CL551</strain>
    </source>
</reference>
<evidence type="ECO:0000313" key="1">
    <source>
        <dbReference type="EMBL" id="CAG8771673.1"/>
    </source>
</evidence>